<feature type="region of interest" description="Disordered" evidence="1">
    <location>
        <begin position="1"/>
        <end position="60"/>
    </location>
</feature>
<evidence type="ECO:0000256" key="1">
    <source>
        <dbReference type="SAM" id="MobiDB-lite"/>
    </source>
</evidence>
<dbReference type="InterPro" id="IPR046347">
    <property type="entry name" value="bZIP_sf"/>
</dbReference>
<dbReference type="PANTHER" id="PTHR37012">
    <property type="entry name" value="B-ZIP TRANSCRIPTION FACTOR (EUROFUNG)-RELATED"/>
    <property type="match status" value="1"/>
</dbReference>
<dbReference type="AlphaFoldDB" id="A0A420HW74"/>
<gene>
    <name evidence="2" type="ORF">OnM2_039069</name>
</gene>
<protein>
    <submittedName>
        <fullName evidence="2">Putative bzip transcription</fullName>
    </submittedName>
</protein>
<sequence>MSSISSSSPAPDVVGESKKKVVRGSKRSVSHLSKAQLARKRANDREAQRNIRQRTKEHIGNLERKVKELEQSGRSSSVERVLKRNQDLEAEIERLRAYLTSHAHLPNLTRVSPDIIEGLLISQKNEVNWIPSISSISSISSWSNSEIPSTSSHSYPSSEAPSYTHTSFEDEPSQNLYMSDGSPVWNEQAVYGSTTSQPLSKTAQVWAHY</sequence>
<dbReference type="Gene3D" id="1.20.5.170">
    <property type="match status" value="1"/>
</dbReference>
<comment type="caution">
    <text evidence="2">The sequence shown here is derived from an EMBL/GenBank/DDBJ whole genome shotgun (WGS) entry which is preliminary data.</text>
</comment>
<name>A0A420HW74_9PEZI</name>
<proteinExistence type="predicted"/>
<evidence type="ECO:0000313" key="2">
    <source>
        <dbReference type="EMBL" id="RKF61708.1"/>
    </source>
</evidence>
<organism evidence="2 3">
    <name type="scientific">Erysiphe neolycopersici</name>
    <dbReference type="NCBI Taxonomy" id="212602"/>
    <lineage>
        <taxon>Eukaryota</taxon>
        <taxon>Fungi</taxon>
        <taxon>Dikarya</taxon>
        <taxon>Ascomycota</taxon>
        <taxon>Pezizomycotina</taxon>
        <taxon>Leotiomycetes</taxon>
        <taxon>Erysiphales</taxon>
        <taxon>Erysiphaceae</taxon>
        <taxon>Erysiphe</taxon>
    </lineage>
</organism>
<feature type="compositionally biased region" description="Low complexity" evidence="1">
    <location>
        <begin position="147"/>
        <end position="162"/>
    </location>
</feature>
<keyword evidence="3" id="KW-1185">Reference proteome</keyword>
<accession>A0A420HW74</accession>
<feature type="region of interest" description="Disordered" evidence="1">
    <location>
        <begin position="147"/>
        <end position="179"/>
    </location>
</feature>
<dbReference type="CDD" id="cd14688">
    <property type="entry name" value="bZIP_YAP"/>
    <property type="match status" value="1"/>
</dbReference>
<dbReference type="Proteomes" id="UP000286134">
    <property type="component" value="Unassembled WGS sequence"/>
</dbReference>
<feature type="compositionally biased region" description="Basic and acidic residues" evidence="1">
    <location>
        <begin position="41"/>
        <end position="60"/>
    </location>
</feature>
<dbReference type="EMBL" id="MCFK01003962">
    <property type="protein sequence ID" value="RKF61708.1"/>
    <property type="molecule type" value="Genomic_DNA"/>
</dbReference>
<dbReference type="GO" id="GO:0003700">
    <property type="term" value="F:DNA-binding transcription factor activity"/>
    <property type="evidence" value="ECO:0007669"/>
    <property type="project" value="InterPro"/>
</dbReference>
<evidence type="ECO:0000313" key="3">
    <source>
        <dbReference type="Proteomes" id="UP000286134"/>
    </source>
</evidence>
<dbReference type="SUPFAM" id="SSF57959">
    <property type="entry name" value="Leucine zipper domain"/>
    <property type="match status" value="1"/>
</dbReference>
<dbReference type="OrthoDB" id="3535998at2759"/>
<feature type="compositionally biased region" description="Basic residues" evidence="1">
    <location>
        <begin position="20"/>
        <end position="29"/>
    </location>
</feature>
<reference evidence="2 3" key="1">
    <citation type="journal article" date="2018" name="BMC Genomics">
        <title>Comparative genome analyses reveal sequence features reflecting distinct modes of host-adaptation between dicot and monocot powdery mildew.</title>
        <authorList>
            <person name="Wu Y."/>
            <person name="Ma X."/>
            <person name="Pan Z."/>
            <person name="Kale S.D."/>
            <person name="Song Y."/>
            <person name="King H."/>
            <person name="Zhang Q."/>
            <person name="Presley C."/>
            <person name="Deng X."/>
            <person name="Wei C.I."/>
            <person name="Xiao S."/>
        </authorList>
    </citation>
    <scope>NUCLEOTIDE SEQUENCE [LARGE SCALE GENOMIC DNA]</scope>
    <source>
        <strain evidence="2">UMSG2</strain>
    </source>
</reference>